<feature type="compositionally biased region" description="Basic and acidic residues" evidence="1">
    <location>
        <begin position="1842"/>
        <end position="1855"/>
    </location>
</feature>
<feature type="compositionally biased region" description="Basic and acidic residues" evidence="1">
    <location>
        <begin position="1527"/>
        <end position="1543"/>
    </location>
</feature>
<feature type="compositionally biased region" description="Polar residues" evidence="1">
    <location>
        <begin position="672"/>
        <end position="684"/>
    </location>
</feature>
<feature type="compositionally biased region" description="Basic and acidic residues" evidence="1">
    <location>
        <begin position="1926"/>
        <end position="1937"/>
    </location>
</feature>
<name>A0AAV4H7U3_9GAST</name>
<feature type="compositionally biased region" description="Basic and acidic residues" evidence="1">
    <location>
        <begin position="1462"/>
        <end position="1479"/>
    </location>
</feature>
<feature type="compositionally biased region" description="Low complexity" evidence="1">
    <location>
        <begin position="2171"/>
        <end position="2189"/>
    </location>
</feature>
<proteinExistence type="predicted"/>
<feature type="compositionally biased region" description="Basic residues" evidence="1">
    <location>
        <begin position="258"/>
        <end position="273"/>
    </location>
</feature>
<feature type="compositionally biased region" description="Polar residues" evidence="1">
    <location>
        <begin position="855"/>
        <end position="864"/>
    </location>
</feature>
<feature type="compositionally biased region" description="Basic and acidic residues" evidence="1">
    <location>
        <begin position="169"/>
        <end position="179"/>
    </location>
</feature>
<feature type="region of interest" description="Disordered" evidence="1">
    <location>
        <begin position="2015"/>
        <end position="2049"/>
    </location>
</feature>
<feature type="compositionally biased region" description="Basic and acidic residues" evidence="1">
    <location>
        <begin position="2454"/>
        <end position="2465"/>
    </location>
</feature>
<feature type="region of interest" description="Disordered" evidence="1">
    <location>
        <begin position="1"/>
        <end position="549"/>
    </location>
</feature>
<feature type="compositionally biased region" description="Low complexity" evidence="1">
    <location>
        <begin position="1800"/>
        <end position="1813"/>
    </location>
</feature>
<evidence type="ECO:0000313" key="3">
    <source>
        <dbReference type="Proteomes" id="UP000762676"/>
    </source>
</evidence>
<dbReference type="Proteomes" id="UP000762676">
    <property type="component" value="Unassembled WGS sequence"/>
</dbReference>
<feature type="non-terminal residue" evidence="2">
    <location>
        <position position="3140"/>
    </location>
</feature>
<feature type="region of interest" description="Disordered" evidence="1">
    <location>
        <begin position="1432"/>
        <end position="1543"/>
    </location>
</feature>
<feature type="compositionally biased region" description="Basic and acidic residues" evidence="1">
    <location>
        <begin position="2477"/>
        <end position="2493"/>
    </location>
</feature>
<organism evidence="2 3">
    <name type="scientific">Elysia marginata</name>
    <dbReference type="NCBI Taxonomy" id="1093978"/>
    <lineage>
        <taxon>Eukaryota</taxon>
        <taxon>Metazoa</taxon>
        <taxon>Spiralia</taxon>
        <taxon>Lophotrochozoa</taxon>
        <taxon>Mollusca</taxon>
        <taxon>Gastropoda</taxon>
        <taxon>Heterobranchia</taxon>
        <taxon>Euthyneura</taxon>
        <taxon>Panpulmonata</taxon>
        <taxon>Sacoglossa</taxon>
        <taxon>Placobranchoidea</taxon>
        <taxon>Plakobranchidae</taxon>
        <taxon>Elysia</taxon>
    </lineage>
</organism>
<feature type="compositionally biased region" description="Polar residues" evidence="1">
    <location>
        <begin position="2015"/>
        <end position="2040"/>
    </location>
</feature>
<evidence type="ECO:0000313" key="2">
    <source>
        <dbReference type="EMBL" id="GFR94302.1"/>
    </source>
</evidence>
<feature type="compositionally biased region" description="Basic and acidic residues" evidence="1">
    <location>
        <begin position="145"/>
        <end position="157"/>
    </location>
</feature>
<feature type="compositionally biased region" description="Polar residues" evidence="1">
    <location>
        <begin position="1881"/>
        <end position="1890"/>
    </location>
</feature>
<feature type="compositionally biased region" description="Polar residues" evidence="1">
    <location>
        <begin position="479"/>
        <end position="489"/>
    </location>
</feature>
<feature type="compositionally biased region" description="Polar residues" evidence="1">
    <location>
        <begin position="1749"/>
        <end position="1763"/>
    </location>
</feature>
<feature type="compositionally biased region" description="Polar residues" evidence="1">
    <location>
        <begin position="647"/>
        <end position="665"/>
    </location>
</feature>
<evidence type="ECO:0000256" key="1">
    <source>
        <dbReference type="SAM" id="MobiDB-lite"/>
    </source>
</evidence>
<feature type="region of interest" description="Disordered" evidence="1">
    <location>
        <begin position="1907"/>
        <end position="1989"/>
    </location>
</feature>
<keyword evidence="3" id="KW-1185">Reference proteome</keyword>
<feature type="compositionally biased region" description="Low complexity" evidence="1">
    <location>
        <begin position="1736"/>
        <end position="1748"/>
    </location>
</feature>
<feature type="region of interest" description="Disordered" evidence="1">
    <location>
        <begin position="612"/>
        <end position="709"/>
    </location>
</feature>
<feature type="compositionally biased region" description="Polar residues" evidence="1">
    <location>
        <begin position="1443"/>
        <end position="1461"/>
    </location>
</feature>
<feature type="compositionally biased region" description="Polar residues" evidence="1">
    <location>
        <begin position="2287"/>
        <end position="2303"/>
    </location>
</feature>
<feature type="region of interest" description="Disordered" evidence="1">
    <location>
        <begin position="572"/>
        <end position="598"/>
    </location>
</feature>
<comment type="caution">
    <text evidence="2">The sequence shown here is derived from an EMBL/GenBank/DDBJ whole genome shotgun (WGS) entry which is preliminary data.</text>
</comment>
<feature type="compositionally biased region" description="Polar residues" evidence="1">
    <location>
        <begin position="2638"/>
        <end position="2651"/>
    </location>
</feature>
<feature type="compositionally biased region" description="Basic and acidic residues" evidence="1">
    <location>
        <begin position="11"/>
        <end position="23"/>
    </location>
</feature>
<feature type="compositionally biased region" description="Low complexity" evidence="1">
    <location>
        <begin position="490"/>
        <end position="528"/>
    </location>
</feature>
<dbReference type="EMBL" id="BMAT01005493">
    <property type="protein sequence ID" value="GFR94302.1"/>
    <property type="molecule type" value="Genomic_DNA"/>
</dbReference>
<accession>A0AAV4H7U3</accession>
<sequence length="3140" mass="336911">MGNKQGIPGHVGDRSPRSPDTRARSWSFHGVSGARRKASTLPGHAGTGAASPGGSGDALLLDQAKGDCEDGGMRTRSSSMHERERPSRRGPLFSWDDNDPSLRSRRSREGQGEGDSIAAQIERWRASGDFGNEASTIQMRPHQMHRVDNRPVSENRSRRGASSGGLRGNDGESMRRESAPARPQGWHHPDMVKTETGTSPGLDSPSDPWTRISASQEPSNESKPTQSGGKVQEPSSRKELFRDSEASHRGGGGSGSPWRKKRDHKHKSRKKGSRGVEEPLPQQDLQVLQSSPKRRVSKTETGETNKPPQDACPEADRSVVSSPEPSTPTKFSGSHRSGRSFSPSKWLRSPRSPPQSPSSSEVSYHYPPPPKEIGNAVSGAPSDRPSSLQQKQQQQQHSMAQRTDSGDTALKVPFSQAPPNNIQDSHTRDLTDLLASPSNTRLKGKIIISRSHGIGRSSGVTSPSPSSSRAPVTTGEVITLSSSLNTKAEVSSSSAVSSSHYRASSSSSSVSHTSASPALLPPSRSDSSINPTVSNSAGNPDTVSDPSAKTALVSPATGAVLLRRVGPTRRSGVSNIITARPARPSSTHESFGPSSPLSPLSKSPLFLYMKKSSAPSSPITPPPTLAENGPPRRVLVSRPKSRHDSNRLSLDLSSIGSSVQENSSFKGDENNLKSSPLKQGSLSEQGLPPLQETSHASHSTDHVAHVHGSRQLARQGLLISTTSDQYLDSLGRRKKDMDGEGRRAHGASSDTRVGMRRHEASVTVVDVGPTTTFTSTQPLRRSDRNSAENLVEALAVSQPSSSTPLPSSSSLASMSASCKTETAPTDSCARLVHESMSRHLNPAHETTPHRRDPTHNTTRGSGPVSTPPLVSPNFAATITTTDSGYNTGKRCASVDLYGSIRPGAASGVPSPPAGTTTPLIHSPLSADVVNAKIIGGQQQYKHHHQQYQQQYAVRTLPDTKINLETSKSIPGVGSDAQHDLNERGGAKRALLTQSGVGIDGQPLAHLRDSNDAPVCWNKQLDGTSDRNMPRLNSLDSSDFTLSHSGEGSITDRIHLHQQCNNIIVTAAQHHSSAREIAGLRAGSLGNLNVENMKNNALSNHSSYDNLTAGRDKKKTRLETNVVSEMTEKNFGFLPVQGSSSGLAYSSKGKKDVKDSRENAADLCGEAGRELDFSPPHLVKKDDLTVLPTRGQIQNRYLPLEHSVNFLVSSSLTSDSERMSLLERNRGSEDVHEYAGRKGMKETDERGTTCERLQMTSSDPRNTGMSTGDGAGVQIDVIMKGVAHVTERLDNVHDGQRGQDVDRSSADGDRRLVEANACLGDPDGVEVKGQSCEQAKVDAPHSEKLRDQPKTYGDNVALQEVDSENKSISQRTMTSEHNVVKAFALPLCSPVEADLSGITGTYCGRDNMEGTHLSPMTQVSGKEFEIERIDATATENLPAREGYKQNTPLHGPDCTQQQNKPSNLDRRSAEKSPVRTDNGPKTDSSGGVKGGSLGDACARPGTASQGSRSDSEQVRHATTKTAAAAAARDGDLDQGRDGPRLRDRRDLDLDTCRDSEASFVGFASLGIDQSCQSLPEGCIASAGDSGGNVFCAPGDKVFTTSVSSSSVLDDTELFRIKHGGLVNQQQQQQLYHHQVVRNDFVSGDNNIQFRAIGSLGNEPKDGTSEDKTFRKNTVSDNLEPLTRVNLGLQPCDYSDIDSVHSMHVEARGFKSSEEKKEIRAAIPTPILLTSSLSSVSPSTSFVVTAPSSTRDSYVTPNTDVGVSSTEVVQTSRLNNPDSSYGQTKQLLASGAGQMAGKLGPEQENPEQTLQQQQQSLHSNNGRNADGMCASSGELQTPSPPSHSEQEPRGARVEVTSDRAAQVRAGQVNDRLKPDTPCVQGETPATSSANSWSNNDHVLYEIRTDKSLSQAFSSSSSPPIPPPPLSSPEKRREAGREGEVSAMRTASGATTSGSHAGKLGGDRGEGGGTVAVGSLPGTSHHRLASGADDSGYYGDGRPSGLIDAEFGSASVINHRVSTSENNISTSSPVRAKSNSNGTNYHQGTDGGKSRQVRKLEENNFILNNASSDYLQDQDKQVVSHNVRVRDERISASAQISVSCRKVVDNQVPLKSGESSEVSKKSNVDKSAPSSSFQGVPLSECDNSSGVGADNKLSSIHSSSVITSGAPVAFRGSSVTPVANSSSATTANATNKPNDRPRVLEVTNPSYETDSLDRRDSASKLREVAKKLLAGHAALSGRLSSTLSRQHKKEQPTSPQQQKRKRQKNQQQTGKKSSLTLFTPLGKFGRKKSTPGSGNPSNLAGTTSPTGLGKGLSRELSGSEGSLGDLSRRRGTASQYRDLSLSENSVLDAVNDDDDEDEWFFIPGSVKDRKGLGGRRGFPFEPSDDFAANVKSIYSQGEKSIYAAAENSVTSTDFAYPLDVARSYAAGGFQDQKSPELTPISPNTSATAIDLSGPSQSRHEPATREPGGKDITSQSYSAAKSREHSRDRDRDGREDLTLDGNEDDVDFSKVEMRPRTNSATAIELGSRTSGRIAMGMASARIRRSYASPVKEHYPLPARPASHSLASPALSIRSHAPEVISHRRQSDAQVDGNEAVKSPSSTQRQFLQQHSPSHPHRQPYSLGVRPSEVIPGKTTGRPHLQSPLTSSPRACSSPKQKLVMSRALRSESSAGHSRPDGGARSLASPLITRKASPGHSPRKEVKPTDVWQLRPEFQHLDSLEEVGPHSLDENLLSGVAYSRSVDIQGRDRSGSRDSDLMGAISPLPPDGALSPTGDLDLARQVSRGSRDWNVPRQRHSLDSGQRYLSQSAEFSYHHNRRPTYHGSSSLFPDPRLDYTHHYDPRYYRHPKEQFPGYVEAHLGDVANQMRSPGDELERSWPDPHIGHPSHTGEVSNIGYPLPDSASHRLMSSSLPGPYLHAMSPMSRASISLAPLPEEQHNLSSTYGDSLSDLRYGSSGSLALSSSVPNESGFSHRRYKVVPNYPADPGRSYTTNMWAGEHWNQPGPPQSIFYPASSSTTSHLRHQRSSSIHSIPTFESRYAQYTAGGAPLYSCDDTSVSRAGYNTNHDNLLLQHQRHLHYLSDYHGPGSSLDIRSTSHSLVSGPGSDIAARLGGFPTGRCLDPSDRAWSYSVTSLVETGSTSGLLLS</sequence>
<feature type="compositionally biased region" description="Basic and acidic residues" evidence="1">
    <location>
        <begin position="64"/>
        <end position="87"/>
    </location>
</feature>
<feature type="region of interest" description="Disordered" evidence="1">
    <location>
        <begin position="2739"/>
        <end position="2769"/>
    </location>
</feature>
<feature type="region of interest" description="Disordered" evidence="1">
    <location>
        <begin position="2107"/>
        <end position="2136"/>
    </location>
</feature>
<feature type="region of interest" description="Disordered" evidence="1">
    <location>
        <begin position="1792"/>
        <end position="1890"/>
    </location>
</feature>
<feature type="compositionally biased region" description="Polar residues" evidence="1">
    <location>
        <begin position="2594"/>
        <end position="2608"/>
    </location>
</feature>
<feature type="region of interest" description="Disordered" evidence="1">
    <location>
        <begin position="839"/>
        <end position="872"/>
    </location>
</feature>
<feature type="region of interest" description="Disordered" evidence="1">
    <location>
        <begin position="2427"/>
        <end position="2509"/>
    </location>
</feature>
<feature type="compositionally biased region" description="Polar residues" evidence="1">
    <location>
        <begin position="529"/>
        <end position="547"/>
    </location>
</feature>
<feature type="compositionally biased region" description="Low complexity" evidence="1">
    <location>
        <begin position="318"/>
        <end position="344"/>
    </location>
</feature>
<feature type="region of interest" description="Disordered" evidence="1">
    <location>
        <begin position="1736"/>
        <end position="1763"/>
    </location>
</feature>
<gene>
    <name evidence="2" type="ORF">ElyMa_002665000</name>
</gene>
<reference evidence="2 3" key="1">
    <citation type="journal article" date="2021" name="Elife">
        <title>Chloroplast acquisition without the gene transfer in kleptoplastic sea slugs, Plakobranchus ocellatus.</title>
        <authorList>
            <person name="Maeda T."/>
            <person name="Takahashi S."/>
            <person name="Yoshida T."/>
            <person name="Shimamura S."/>
            <person name="Takaki Y."/>
            <person name="Nagai Y."/>
            <person name="Toyoda A."/>
            <person name="Suzuki Y."/>
            <person name="Arimoto A."/>
            <person name="Ishii H."/>
            <person name="Satoh N."/>
            <person name="Nishiyama T."/>
            <person name="Hasebe M."/>
            <person name="Maruyama T."/>
            <person name="Minagawa J."/>
            <person name="Obokata J."/>
            <person name="Shigenobu S."/>
        </authorList>
    </citation>
    <scope>NUCLEOTIDE SEQUENCE [LARGE SCALE GENOMIC DNA]</scope>
</reference>
<feature type="compositionally biased region" description="Basic and acidic residues" evidence="1">
    <location>
        <begin position="2740"/>
        <end position="2751"/>
    </location>
</feature>
<protein>
    <submittedName>
        <fullName evidence="2">Uncharacterized protein</fullName>
    </submittedName>
</protein>
<feature type="compositionally biased region" description="Low complexity" evidence="1">
    <location>
        <begin position="2311"/>
        <end position="2322"/>
    </location>
</feature>
<feature type="region of interest" description="Disordered" evidence="1">
    <location>
        <begin position="732"/>
        <end position="756"/>
    </location>
</feature>
<feature type="region of interest" description="Disordered" evidence="1">
    <location>
        <begin position="2575"/>
        <end position="2702"/>
    </location>
</feature>
<feature type="compositionally biased region" description="Low complexity" evidence="1">
    <location>
        <begin position="445"/>
        <end position="474"/>
    </location>
</feature>
<feature type="compositionally biased region" description="Polar residues" evidence="1">
    <location>
        <begin position="212"/>
        <end position="229"/>
    </location>
</feature>
<feature type="region of interest" description="Disordered" evidence="1">
    <location>
        <begin position="2171"/>
        <end position="2215"/>
    </location>
</feature>
<feature type="compositionally biased region" description="Basic and acidic residues" evidence="1">
    <location>
        <begin position="235"/>
        <end position="248"/>
    </location>
</feature>
<feature type="region of interest" description="Disordered" evidence="1">
    <location>
        <begin position="2233"/>
        <end position="2334"/>
    </location>
</feature>